<protein>
    <submittedName>
        <fullName evidence="1">Head-tail adaptor</fullName>
    </submittedName>
</protein>
<name>A0ABV2GIT5_9HYPH</name>
<dbReference type="InterPro" id="IPR008767">
    <property type="entry name" value="Phage_SPP1_head-tail_adaptor"/>
</dbReference>
<dbReference type="RefSeq" id="WP_354488825.1">
    <property type="nucleotide sequence ID" value="NZ_JBEPMC010000002.1"/>
</dbReference>
<dbReference type="Gene3D" id="2.40.10.270">
    <property type="entry name" value="Bacteriophage SPP1 head-tail adaptor protein"/>
    <property type="match status" value="1"/>
</dbReference>
<evidence type="ECO:0000313" key="2">
    <source>
        <dbReference type="Proteomes" id="UP001549204"/>
    </source>
</evidence>
<dbReference type="Proteomes" id="UP001549204">
    <property type="component" value="Unassembled WGS sequence"/>
</dbReference>
<comment type="caution">
    <text evidence="1">The sequence shown here is derived from an EMBL/GenBank/DDBJ whole genome shotgun (WGS) entry which is preliminary data.</text>
</comment>
<reference evidence="1 2" key="1">
    <citation type="submission" date="2024-06" db="EMBL/GenBank/DDBJ databases">
        <title>Genomic Encyclopedia of Type Strains, Phase IV (KMG-IV): sequencing the most valuable type-strain genomes for metagenomic binning, comparative biology and taxonomic classification.</title>
        <authorList>
            <person name="Goeker M."/>
        </authorList>
    </citation>
    <scope>NUCLEOTIDE SEQUENCE [LARGE SCALE GENOMIC DNA]</scope>
    <source>
        <strain evidence="1 2">DSM 100022</strain>
    </source>
</reference>
<dbReference type="InterPro" id="IPR038666">
    <property type="entry name" value="SSP1_head-tail_sf"/>
</dbReference>
<dbReference type="Pfam" id="PF05521">
    <property type="entry name" value="Phage_HCP"/>
    <property type="match status" value="1"/>
</dbReference>
<sequence length="106" mass="11884">MRAGKLDRTIVLQRRVQSVGDSGNVLSSWTTIATVRAELVQATADESATDFGEAETDLCTFRIRWPASEITTAEQVFYAGAAYNIKHIVEIGRRRGLELRCERIRL</sequence>
<keyword evidence="2" id="KW-1185">Reference proteome</keyword>
<dbReference type="EMBL" id="JBEPMC010000002">
    <property type="protein sequence ID" value="MET3578208.1"/>
    <property type="molecule type" value="Genomic_DNA"/>
</dbReference>
<evidence type="ECO:0000313" key="1">
    <source>
        <dbReference type="EMBL" id="MET3578208.1"/>
    </source>
</evidence>
<organism evidence="1 2">
    <name type="scientific">Mesorhizobium robiniae</name>
    <dbReference type="NCBI Taxonomy" id="559315"/>
    <lineage>
        <taxon>Bacteria</taxon>
        <taxon>Pseudomonadati</taxon>
        <taxon>Pseudomonadota</taxon>
        <taxon>Alphaproteobacteria</taxon>
        <taxon>Hyphomicrobiales</taxon>
        <taxon>Phyllobacteriaceae</taxon>
        <taxon>Mesorhizobium</taxon>
    </lineage>
</organism>
<proteinExistence type="predicted"/>
<accession>A0ABV2GIT5</accession>
<gene>
    <name evidence="1" type="ORF">ABID19_001225</name>
</gene>